<evidence type="ECO:0000256" key="4">
    <source>
        <dbReference type="ARBA" id="ARBA00022598"/>
    </source>
</evidence>
<evidence type="ECO:0000256" key="12">
    <source>
        <dbReference type="ARBA" id="ARBA00050251"/>
    </source>
</evidence>
<evidence type="ECO:0000256" key="17">
    <source>
        <dbReference type="ARBA" id="ARBA00076158"/>
    </source>
</evidence>
<dbReference type="Gene3D" id="3.40.1190.10">
    <property type="entry name" value="Mur-like, catalytic domain"/>
    <property type="match status" value="1"/>
</dbReference>
<comment type="caution">
    <text evidence="24">The sequence shown here is derived from an EMBL/GenBank/DDBJ whole genome shotgun (WGS) entry which is preliminary data.</text>
</comment>
<feature type="binding site" evidence="19">
    <location>
        <position position="31"/>
    </location>
    <ligand>
        <name>UDP-N-acetyl-alpha-D-muramoyl-L-alanyl-D-glutamate</name>
        <dbReference type="ChEBI" id="CHEBI:83900"/>
    </ligand>
</feature>
<comment type="PTM">
    <text evidence="19">Carboxylation is probably crucial for Mg(2+) binding and, consequently, for the gamma-phosphate positioning of ATP.</text>
</comment>
<dbReference type="GO" id="GO:0008765">
    <property type="term" value="F:UDP-N-acetylmuramoylalanyl-D-glutamate-2,6-diaminopimelate ligase activity"/>
    <property type="evidence" value="ECO:0007669"/>
    <property type="project" value="UniProtKB-UniRule"/>
</dbReference>
<proteinExistence type="inferred from homology"/>
<dbReference type="SUPFAM" id="SSF53244">
    <property type="entry name" value="MurD-like peptide ligases, peptide-binding domain"/>
    <property type="match status" value="1"/>
</dbReference>
<comment type="function">
    <text evidence="13 19">Catalyzes the addition of meso-diaminopimelic acid to the nucleotide precursor UDP-N-acetylmuramoyl-L-alanyl-D-glutamate (UMAG) in the biosynthesis of bacterial cell-wall peptidoglycan.</text>
</comment>
<comment type="catalytic activity">
    <reaction evidence="12 19">
        <text>UDP-N-acetyl-alpha-D-muramoyl-L-alanyl-D-glutamate + meso-2,6-diaminopimelate + ATP = UDP-N-acetyl-alpha-D-muramoyl-L-alanyl-gamma-D-glutamyl-meso-2,6-diaminopimelate + ADP + phosphate + H(+)</text>
        <dbReference type="Rhea" id="RHEA:23676"/>
        <dbReference type="ChEBI" id="CHEBI:15378"/>
        <dbReference type="ChEBI" id="CHEBI:30616"/>
        <dbReference type="ChEBI" id="CHEBI:43474"/>
        <dbReference type="ChEBI" id="CHEBI:57791"/>
        <dbReference type="ChEBI" id="CHEBI:83900"/>
        <dbReference type="ChEBI" id="CHEBI:83905"/>
        <dbReference type="ChEBI" id="CHEBI:456216"/>
        <dbReference type="EC" id="6.3.2.13"/>
    </reaction>
</comment>
<keyword evidence="8 19" id="KW-0133">Cell shape</keyword>
<dbReference type="Proteomes" id="UP000237916">
    <property type="component" value="Unassembled WGS sequence"/>
</dbReference>
<name>A0A2S7Z7N0_9FIRM</name>
<dbReference type="GO" id="GO:0000287">
    <property type="term" value="F:magnesium ion binding"/>
    <property type="evidence" value="ECO:0007669"/>
    <property type="project" value="UniProtKB-UniRule"/>
</dbReference>
<feature type="binding site" evidence="19">
    <location>
        <begin position="153"/>
        <end position="154"/>
    </location>
    <ligand>
        <name>UDP-N-acetyl-alpha-D-muramoyl-L-alanyl-D-glutamate</name>
        <dbReference type="ChEBI" id="CHEBI:83900"/>
    </ligand>
</feature>
<dbReference type="Gene3D" id="3.40.1390.10">
    <property type="entry name" value="MurE/MurF, N-terminal domain"/>
    <property type="match status" value="1"/>
</dbReference>
<dbReference type="InterPro" id="IPR000713">
    <property type="entry name" value="Mur_ligase_N"/>
</dbReference>
<keyword evidence="10 19" id="KW-0131">Cell cycle</keyword>
<evidence type="ECO:0000313" key="24">
    <source>
        <dbReference type="EMBL" id="PQL19294.1"/>
    </source>
</evidence>
<reference evidence="24 25" key="1">
    <citation type="submission" date="2018-01" db="EMBL/GenBank/DDBJ databases">
        <title>Draft genome sequences of clinical isolates and type strains of oral Veillonella including Veillonella infantum sp., nov.</title>
        <authorList>
            <person name="Mashima I."/>
            <person name="Liao Y.-C."/>
            <person name="Sabharwal A."/>
            <person name="Haase E.M."/>
            <person name="Nakazawa F."/>
            <person name="Scannapieco F.A."/>
        </authorList>
    </citation>
    <scope>NUCLEOTIDE SEQUENCE [LARGE SCALE GENOMIC DNA]</scope>
    <source>
        <strain evidence="24 25">JCM 15641</strain>
    </source>
</reference>
<dbReference type="SUPFAM" id="SSF63418">
    <property type="entry name" value="MurE/MurF N-terminal domain"/>
    <property type="match status" value="1"/>
</dbReference>
<dbReference type="InterPro" id="IPR036615">
    <property type="entry name" value="Mur_ligase_C_dom_sf"/>
</dbReference>
<dbReference type="GO" id="GO:0004326">
    <property type="term" value="F:tetrahydrofolylpolyglutamate synthase activity"/>
    <property type="evidence" value="ECO:0007669"/>
    <property type="project" value="InterPro"/>
</dbReference>
<dbReference type="GO" id="GO:0005524">
    <property type="term" value="F:ATP binding"/>
    <property type="evidence" value="ECO:0007669"/>
    <property type="project" value="UniProtKB-UniRule"/>
</dbReference>
<dbReference type="InterPro" id="IPR018109">
    <property type="entry name" value="Folylpolyglutamate_synth_CS"/>
</dbReference>
<feature type="binding site" evidence="19">
    <location>
        <position position="386"/>
    </location>
    <ligand>
        <name>meso-2,6-diaminopimelate</name>
        <dbReference type="ChEBI" id="CHEBI:57791"/>
    </ligand>
</feature>
<dbReference type="GO" id="GO:0051301">
    <property type="term" value="P:cell division"/>
    <property type="evidence" value="ECO:0007669"/>
    <property type="project" value="UniProtKB-KW"/>
</dbReference>
<evidence type="ECO:0000256" key="15">
    <source>
        <dbReference type="ARBA" id="ARBA00072883"/>
    </source>
</evidence>
<feature type="binding site" evidence="19">
    <location>
        <position position="465"/>
    </location>
    <ligand>
        <name>meso-2,6-diaminopimelate</name>
        <dbReference type="ChEBI" id="CHEBI:57791"/>
    </ligand>
</feature>
<evidence type="ECO:0000256" key="6">
    <source>
        <dbReference type="ARBA" id="ARBA00022741"/>
    </source>
</evidence>
<keyword evidence="7 19" id="KW-0067">ATP-binding</keyword>
<feature type="binding site" evidence="19">
    <location>
        <position position="188"/>
    </location>
    <ligand>
        <name>UDP-N-acetyl-alpha-D-muramoyl-L-alanyl-D-glutamate</name>
        <dbReference type="ChEBI" id="CHEBI:83900"/>
    </ligand>
</feature>
<dbReference type="GO" id="GO:0008360">
    <property type="term" value="P:regulation of cell shape"/>
    <property type="evidence" value="ECO:0007669"/>
    <property type="project" value="UniProtKB-KW"/>
</dbReference>
<evidence type="ECO:0000256" key="7">
    <source>
        <dbReference type="ARBA" id="ARBA00022840"/>
    </source>
</evidence>
<keyword evidence="9 19" id="KW-0573">Peptidoglycan synthesis</keyword>
<dbReference type="FunFam" id="3.90.190.20:FF:000006">
    <property type="entry name" value="UDP-N-acetylmuramoyl-L-alanyl-D-glutamate--2,6-diaminopimelate ligase"/>
    <property type="match status" value="1"/>
</dbReference>
<feature type="binding site" evidence="19">
    <location>
        <begin position="410"/>
        <end position="413"/>
    </location>
    <ligand>
        <name>meso-2,6-diaminopimelate</name>
        <dbReference type="ChEBI" id="CHEBI:57791"/>
    </ligand>
</feature>
<evidence type="ECO:0000256" key="16">
    <source>
        <dbReference type="ARBA" id="ARBA00075482"/>
    </source>
</evidence>
<dbReference type="Pfam" id="PF08245">
    <property type="entry name" value="Mur_ligase_M"/>
    <property type="match status" value="1"/>
</dbReference>
<dbReference type="OrthoDB" id="9800958at2"/>
<dbReference type="InterPro" id="IPR035911">
    <property type="entry name" value="MurE/MurF_N"/>
</dbReference>
<keyword evidence="25" id="KW-1185">Reference proteome</keyword>
<dbReference type="InterPro" id="IPR036565">
    <property type="entry name" value="Mur-like_cat_sf"/>
</dbReference>
<dbReference type="PANTHER" id="PTHR23135:SF4">
    <property type="entry name" value="UDP-N-ACETYLMURAMOYL-L-ALANYL-D-GLUTAMATE--2,6-DIAMINOPIMELATE LIGASE MURE HOMOLOG, CHLOROPLASTIC"/>
    <property type="match status" value="1"/>
</dbReference>
<evidence type="ECO:0000256" key="1">
    <source>
        <dbReference type="ARBA" id="ARBA00004752"/>
    </source>
</evidence>
<comment type="cofactor">
    <cofactor evidence="19">
        <name>Mg(2+)</name>
        <dbReference type="ChEBI" id="CHEBI:18420"/>
    </cofactor>
</comment>
<evidence type="ECO:0000256" key="8">
    <source>
        <dbReference type="ARBA" id="ARBA00022960"/>
    </source>
</evidence>
<evidence type="ECO:0000256" key="13">
    <source>
        <dbReference type="ARBA" id="ARBA00056782"/>
    </source>
</evidence>
<feature type="short sequence motif" description="Meso-diaminopimelate recognition motif" evidence="19">
    <location>
        <begin position="410"/>
        <end position="413"/>
    </location>
</feature>
<gene>
    <name evidence="19" type="primary">murE</name>
    <name evidence="24" type="ORF">VEHSUH05_07970</name>
</gene>
<evidence type="ECO:0000259" key="22">
    <source>
        <dbReference type="Pfam" id="PF02875"/>
    </source>
</evidence>
<dbReference type="PANTHER" id="PTHR23135">
    <property type="entry name" value="MUR LIGASE FAMILY MEMBER"/>
    <property type="match status" value="1"/>
</dbReference>
<comment type="subcellular location">
    <subcellularLocation>
        <location evidence="19 20">Cytoplasm</location>
    </subcellularLocation>
</comment>
<protein>
    <recommendedName>
        <fullName evidence="15 19">UDP-N-acetylmuramoyl-L-alanyl-D-glutamate--2,6-diaminopimelate ligase</fullName>
        <ecNumber evidence="14 19">6.3.2.13</ecNumber>
    </recommendedName>
    <alternativeName>
        <fullName evidence="16 19">Meso-A2pm-adding enzyme</fullName>
    </alternativeName>
    <alternativeName>
        <fullName evidence="17 19">Meso-diaminopimelate-adding enzyme</fullName>
    </alternativeName>
    <alternativeName>
        <fullName evidence="18 19">UDP-MurNAc-L-Ala-D-Glu:meso-diaminopimelate ligase</fullName>
    </alternativeName>
    <alternativeName>
        <fullName evidence="19">UDP-MurNAc-tripeptide synthetase</fullName>
    </alternativeName>
    <alternativeName>
        <fullName evidence="19">UDP-N-acetylmuramyl-tripeptide synthetase</fullName>
    </alternativeName>
</protein>
<evidence type="ECO:0000256" key="3">
    <source>
        <dbReference type="ARBA" id="ARBA00022490"/>
    </source>
</evidence>
<dbReference type="HAMAP" id="MF_00208">
    <property type="entry name" value="MurE"/>
    <property type="match status" value="1"/>
</dbReference>
<comment type="similarity">
    <text evidence="2 19">Belongs to the MurCDEF family. MurE subfamily.</text>
</comment>
<dbReference type="InterPro" id="IPR004101">
    <property type="entry name" value="Mur_ligase_C"/>
</dbReference>
<evidence type="ECO:0000256" key="10">
    <source>
        <dbReference type="ARBA" id="ARBA00023306"/>
    </source>
</evidence>
<evidence type="ECO:0000256" key="5">
    <source>
        <dbReference type="ARBA" id="ARBA00022618"/>
    </source>
</evidence>
<dbReference type="PROSITE" id="PS01011">
    <property type="entry name" value="FOLYLPOLYGLU_SYNT_1"/>
    <property type="match status" value="1"/>
</dbReference>
<dbReference type="NCBIfam" id="NF001124">
    <property type="entry name" value="PRK00139.1-2"/>
    <property type="match status" value="1"/>
</dbReference>
<comment type="caution">
    <text evidence="19">Lacks conserved residue(s) required for the propagation of feature annotation.</text>
</comment>
<dbReference type="InterPro" id="IPR013221">
    <property type="entry name" value="Mur_ligase_cen"/>
</dbReference>
<keyword evidence="19" id="KW-0460">Magnesium</keyword>
<dbReference type="SUPFAM" id="SSF53623">
    <property type="entry name" value="MurD-like peptide ligases, catalytic domain"/>
    <property type="match status" value="1"/>
</dbReference>
<feature type="binding site" evidence="19">
    <location>
        <position position="469"/>
    </location>
    <ligand>
        <name>meso-2,6-diaminopimelate</name>
        <dbReference type="ChEBI" id="CHEBI:57791"/>
    </ligand>
</feature>
<evidence type="ECO:0000256" key="19">
    <source>
        <dbReference type="HAMAP-Rule" id="MF_00208"/>
    </source>
</evidence>
<dbReference type="EC" id="6.3.2.13" evidence="14 19"/>
<dbReference type="AlphaFoldDB" id="A0A2S7Z7N0"/>
<dbReference type="GO" id="GO:0009252">
    <property type="term" value="P:peptidoglycan biosynthetic process"/>
    <property type="evidence" value="ECO:0007669"/>
    <property type="project" value="UniProtKB-UniRule"/>
</dbReference>
<dbReference type="UniPathway" id="UPA00219"/>
<dbReference type="GO" id="GO:0071555">
    <property type="term" value="P:cell wall organization"/>
    <property type="evidence" value="ECO:0007669"/>
    <property type="project" value="UniProtKB-KW"/>
</dbReference>
<keyword evidence="3 19" id="KW-0963">Cytoplasm</keyword>
<accession>A0A2S7Z7N0</accession>
<dbReference type="Pfam" id="PF02875">
    <property type="entry name" value="Mur_ligase_C"/>
    <property type="match status" value="1"/>
</dbReference>
<evidence type="ECO:0000256" key="20">
    <source>
        <dbReference type="RuleBase" id="RU004135"/>
    </source>
</evidence>
<dbReference type="Gene3D" id="3.90.190.20">
    <property type="entry name" value="Mur ligase, C-terminal domain"/>
    <property type="match status" value="1"/>
</dbReference>
<sequence>MKRLQDILTTLPTAHVAGNTSVTINDITADSRAVKEGSLFIALDGATVDGHNYIDKAVASGAIAVLVSKSVSVSDDICVITVDDTRQAMMACVPYFFDYPADSMRMIGVTGTNGKTTTTHMIRHILKSQGHKVGVIGTVHIMIGDTSYPIHNTTPDVVDLQHILHQMVMEGVTHCVMEVSSHALALGRVAGVEFDTAIFTNLTQDHLDFHKTFENYLAAKCKLFEQVSESNQKKRGKGAVINIDDEYGHRVIEKTKAPTITYSIDGKGTLNAHDVEMTPKSSRYKVSYDGHEFTVAMNTTGLFNVYNTLAAMGACLLEGISMDDIDKALKTFSAVPGRFELIEEGQPFAVVVDYAHTPDGLENILQTAKAIQENRIIVVFGCGGDRDATKRPIMGRIAAQYGDVVYVTSDNPRTEDPVQIVKDVEVGVKEGLREGAHYEVIVDRREAIQHAIRSAKPGDIVLIAGKGHENYQILKDKTIHFDDREEARAALKEI</sequence>
<dbReference type="Pfam" id="PF01225">
    <property type="entry name" value="Mur_ligase"/>
    <property type="match status" value="1"/>
</dbReference>
<keyword evidence="6 19" id="KW-0547">Nucleotide-binding</keyword>
<dbReference type="RefSeq" id="WP_105091257.1">
    <property type="nucleotide sequence ID" value="NZ_PPDB01000007.1"/>
</dbReference>
<dbReference type="EMBL" id="PPDB01000007">
    <property type="protein sequence ID" value="PQL19294.1"/>
    <property type="molecule type" value="Genomic_DNA"/>
</dbReference>
<dbReference type="GO" id="GO:0005737">
    <property type="term" value="C:cytoplasm"/>
    <property type="evidence" value="ECO:0007669"/>
    <property type="project" value="UniProtKB-SubCell"/>
</dbReference>
<feature type="binding site" evidence="19">
    <location>
        <position position="152"/>
    </location>
    <ligand>
        <name>UDP-N-acetyl-alpha-D-muramoyl-L-alanyl-D-glutamate</name>
        <dbReference type="ChEBI" id="CHEBI:83900"/>
    </ligand>
</feature>
<feature type="domain" description="Mur ligase C-terminal" evidence="22">
    <location>
        <begin position="337"/>
        <end position="467"/>
    </location>
</feature>
<evidence type="ECO:0000256" key="14">
    <source>
        <dbReference type="ARBA" id="ARBA00066633"/>
    </source>
</evidence>
<feature type="domain" description="Mur ligase N-terminal catalytic" evidence="21">
    <location>
        <begin position="24"/>
        <end position="79"/>
    </location>
</feature>
<feature type="binding site" evidence="19">
    <location>
        <begin position="111"/>
        <end position="117"/>
    </location>
    <ligand>
        <name>ATP</name>
        <dbReference type="ChEBI" id="CHEBI:30616"/>
    </ligand>
</feature>
<dbReference type="NCBIfam" id="NF001126">
    <property type="entry name" value="PRK00139.1-4"/>
    <property type="match status" value="1"/>
</dbReference>
<keyword evidence="11 19" id="KW-0961">Cell wall biogenesis/degradation</keyword>
<feature type="domain" description="Mur ligase central" evidence="23">
    <location>
        <begin position="109"/>
        <end position="314"/>
    </location>
</feature>
<evidence type="ECO:0000256" key="18">
    <source>
        <dbReference type="ARBA" id="ARBA00081560"/>
    </source>
</evidence>
<feature type="binding site" evidence="19">
    <location>
        <position position="180"/>
    </location>
    <ligand>
        <name>UDP-N-acetyl-alpha-D-muramoyl-L-alanyl-D-glutamate</name>
        <dbReference type="ChEBI" id="CHEBI:83900"/>
    </ligand>
</feature>
<comment type="pathway">
    <text evidence="1 19 20">Cell wall biogenesis; peptidoglycan biosynthesis.</text>
</comment>
<dbReference type="InterPro" id="IPR005761">
    <property type="entry name" value="UDP-N-AcMur-Glu-dNH2Pim_ligase"/>
</dbReference>
<evidence type="ECO:0000259" key="21">
    <source>
        <dbReference type="Pfam" id="PF01225"/>
    </source>
</evidence>
<feature type="modified residue" description="N6-carboxylysine" evidence="19">
    <location>
        <position position="220"/>
    </location>
</feature>
<keyword evidence="4 19" id="KW-0436">Ligase</keyword>
<evidence type="ECO:0000259" key="23">
    <source>
        <dbReference type="Pfam" id="PF08245"/>
    </source>
</evidence>
<organism evidence="24 25">
    <name type="scientific">Veillonella denticariosi JCM 15641</name>
    <dbReference type="NCBI Taxonomy" id="1298594"/>
    <lineage>
        <taxon>Bacteria</taxon>
        <taxon>Bacillati</taxon>
        <taxon>Bacillota</taxon>
        <taxon>Negativicutes</taxon>
        <taxon>Veillonellales</taxon>
        <taxon>Veillonellaceae</taxon>
        <taxon>Veillonella</taxon>
    </lineage>
</organism>
<evidence type="ECO:0000313" key="25">
    <source>
        <dbReference type="Proteomes" id="UP000237916"/>
    </source>
</evidence>
<evidence type="ECO:0000256" key="9">
    <source>
        <dbReference type="ARBA" id="ARBA00022984"/>
    </source>
</evidence>
<evidence type="ECO:0000256" key="2">
    <source>
        <dbReference type="ARBA" id="ARBA00005898"/>
    </source>
</evidence>
<dbReference type="NCBIfam" id="TIGR01085">
    <property type="entry name" value="murE"/>
    <property type="match status" value="1"/>
</dbReference>
<dbReference type="STRING" id="1298594.GCA_001312465_00719"/>
<evidence type="ECO:0000256" key="11">
    <source>
        <dbReference type="ARBA" id="ARBA00023316"/>
    </source>
</evidence>
<keyword evidence="5 19" id="KW-0132">Cell division</keyword>